<accession>A0A9E9CBD6</accession>
<evidence type="ECO:0000313" key="1">
    <source>
        <dbReference type="EMBL" id="WAL60365.1"/>
    </source>
</evidence>
<gene>
    <name evidence="1" type="ORF">OXH18_24915</name>
</gene>
<dbReference type="InterPro" id="IPR046038">
    <property type="entry name" value="DUF5996"/>
</dbReference>
<dbReference type="Pfam" id="PF19459">
    <property type="entry name" value="DUF5996"/>
    <property type="match status" value="1"/>
</dbReference>
<dbReference type="AlphaFoldDB" id="A0A9E9CBD6"/>
<name>A0A9E9CBD6_9CYAN</name>
<dbReference type="KEGG" id="tsin:OXH18_24915"/>
<reference evidence="1" key="1">
    <citation type="submission" date="2022-12" db="EMBL/GenBank/DDBJ databases">
        <title>Polyphasic identification of a Novel Hot-Spring Cyanobacterium Ocullathermofonsia sinensis gen nov. sp. nov. and Genomic Insights on its Adaptations to the Thermal Habitat.</title>
        <authorList>
            <person name="Daroch M."/>
            <person name="Tang J."/>
            <person name="Jiang Y."/>
        </authorList>
    </citation>
    <scope>NUCLEOTIDE SEQUENCE</scope>
    <source>
        <strain evidence="1">PKUAC-SCTA174</strain>
    </source>
</reference>
<protein>
    <submittedName>
        <fullName evidence="1">DUF5996 family protein</fullName>
    </submittedName>
</protein>
<organism evidence="1 2">
    <name type="scientific">Thermocoleostomius sinensis A174</name>
    <dbReference type="NCBI Taxonomy" id="2016057"/>
    <lineage>
        <taxon>Bacteria</taxon>
        <taxon>Bacillati</taxon>
        <taxon>Cyanobacteriota</taxon>
        <taxon>Cyanophyceae</taxon>
        <taxon>Oculatellales</taxon>
        <taxon>Oculatellaceae</taxon>
        <taxon>Thermocoleostomius</taxon>
    </lineage>
</organism>
<dbReference type="EMBL" id="CP113797">
    <property type="protein sequence ID" value="WAL60365.1"/>
    <property type="molecule type" value="Genomic_DNA"/>
</dbReference>
<proteinExistence type="predicted"/>
<dbReference type="Proteomes" id="UP001163152">
    <property type="component" value="Chromosome"/>
</dbReference>
<sequence>MTTASVHSDVDTIWPQLSYADWAETYATLHRWTQIVGKVRLALSPPLNHWWQSTLYITPRGLTTSAIPYQTRNFHINFDFLAHQLQIETSDGMMQRIALEPQSVAEFYRQVMCCLRDMGIEMRIWTMPQEIADPIPFEQDHHHAAYDADAAQRFWRILVQADRIMTSFRSRFIGKSSPVHCFWGSFDLAVTRFSGRPAPEHPGGVPNLADWVTREAYSHEVSSCGFWPGSASTEPLFYAYAYPAPDGFADYFVQPDAAYYSTQIQEFVLPYDAVRLANNPDAALLDFFQSTYEAAANLGQWARSGLERA</sequence>
<evidence type="ECO:0000313" key="2">
    <source>
        <dbReference type="Proteomes" id="UP001163152"/>
    </source>
</evidence>
<keyword evidence="2" id="KW-1185">Reference proteome</keyword>
<dbReference type="RefSeq" id="WP_268610253.1">
    <property type="nucleotide sequence ID" value="NZ_CP113797.1"/>
</dbReference>